<evidence type="ECO:0008006" key="2">
    <source>
        <dbReference type="Google" id="ProtNLM"/>
    </source>
</evidence>
<evidence type="ECO:0000313" key="1">
    <source>
        <dbReference type="EMBL" id="KKN50529.1"/>
    </source>
</evidence>
<dbReference type="EMBL" id="LAZR01001109">
    <property type="protein sequence ID" value="KKN50529.1"/>
    <property type="molecule type" value="Genomic_DNA"/>
</dbReference>
<dbReference type="SUPFAM" id="SSF81901">
    <property type="entry name" value="HCP-like"/>
    <property type="match status" value="1"/>
</dbReference>
<reference evidence="1" key="1">
    <citation type="journal article" date="2015" name="Nature">
        <title>Complex archaea that bridge the gap between prokaryotes and eukaryotes.</title>
        <authorList>
            <person name="Spang A."/>
            <person name="Saw J.H."/>
            <person name="Jorgensen S.L."/>
            <person name="Zaremba-Niedzwiedzka K."/>
            <person name="Martijn J."/>
            <person name="Lind A.E."/>
            <person name="van Eijk R."/>
            <person name="Schleper C."/>
            <person name="Guy L."/>
            <person name="Ettema T.J."/>
        </authorList>
    </citation>
    <scope>NUCLEOTIDE SEQUENCE</scope>
</reference>
<dbReference type="Gene3D" id="1.25.40.10">
    <property type="entry name" value="Tetratricopeptide repeat domain"/>
    <property type="match status" value="1"/>
</dbReference>
<comment type="caution">
    <text evidence="1">The sequence shown here is derived from an EMBL/GenBank/DDBJ whole genome shotgun (WGS) entry which is preliminary data.</text>
</comment>
<organism evidence="1">
    <name type="scientific">marine sediment metagenome</name>
    <dbReference type="NCBI Taxonomy" id="412755"/>
    <lineage>
        <taxon>unclassified sequences</taxon>
        <taxon>metagenomes</taxon>
        <taxon>ecological metagenomes</taxon>
    </lineage>
</organism>
<accession>A0A0F9R6Z2</accession>
<gene>
    <name evidence="1" type="ORF">LCGC14_0631820</name>
</gene>
<proteinExistence type="predicted"/>
<protein>
    <recommendedName>
        <fullName evidence="2">Sel1 repeat family protein</fullName>
    </recommendedName>
</protein>
<dbReference type="InterPro" id="IPR011990">
    <property type="entry name" value="TPR-like_helical_dom_sf"/>
</dbReference>
<sequence>MRLLAIALVMTLAAPATAEPEPKVDPGGTLNPDEMSLDRMRANIAEGRTDMTTCAAGYMMTKSGQHGMARDTFTACAEAGYTGAMTWMGQLENNGLGAPENPDAAAEWDRRAAEAGDPIGKFNYGLDKLRGRGTALDRDGGRRLIDEAAEAGLEIAQRLRGADYDMDEVTPDADNWKYAPLF</sequence>
<dbReference type="AlphaFoldDB" id="A0A0F9R6Z2"/>
<name>A0A0F9R6Z2_9ZZZZ</name>